<evidence type="ECO:0000256" key="7">
    <source>
        <dbReference type="ARBA" id="ARBA00023128"/>
    </source>
</evidence>
<keyword evidence="9" id="KW-0066">ATP synthesis</keyword>
<dbReference type="InterPro" id="IPR006808">
    <property type="entry name" value="ATP_synth_F0_gsu_mt"/>
</dbReference>
<name>A0A7M7JK45_VARDE</name>
<dbReference type="PANTHER" id="PTHR12386">
    <property type="entry name" value="ATP SYNTHASE SUBUNIT"/>
    <property type="match status" value="1"/>
</dbReference>
<dbReference type="OMA" id="KSGAWKN"/>
<keyword evidence="11" id="KW-1185">Reference proteome</keyword>
<evidence type="ECO:0000256" key="1">
    <source>
        <dbReference type="ARBA" id="ARBA00004325"/>
    </source>
</evidence>
<reference evidence="10" key="1">
    <citation type="submission" date="2021-01" db="UniProtKB">
        <authorList>
            <consortium name="EnsemblMetazoa"/>
        </authorList>
    </citation>
    <scope>IDENTIFICATION</scope>
</reference>
<accession>A0A7M7JK45</accession>
<evidence type="ECO:0000256" key="5">
    <source>
        <dbReference type="ARBA" id="ARBA00022781"/>
    </source>
</evidence>
<dbReference type="GO" id="GO:0045259">
    <property type="term" value="C:proton-transporting ATP synthase complex"/>
    <property type="evidence" value="ECO:0007669"/>
    <property type="project" value="UniProtKB-KW"/>
</dbReference>
<dbReference type="GO" id="GO:0015078">
    <property type="term" value="F:proton transmembrane transporter activity"/>
    <property type="evidence" value="ECO:0007669"/>
    <property type="project" value="InterPro"/>
</dbReference>
<protein>
    <recommendedName>
        <fullName evidence="12">ATP synthase subunit</fullName>
    </recommendedName>
</protein>
<evidence type="ECO:0000256" key="9">
    <source>
        <dbReference type="ARBA" id="ARBA00023310"/>
    </source>
</evidence>
<evidence type="ECO:0000313" key="10">
    <source>
        <dbReference type="EnsemblMetazoa" id="XP_022653165"/>
    </source>
</evidence>
<dbReference type="GO" id="GO:0015986">
    <property type="term" value="P:proton motive force-driven ATP synthesis"/>
    <property type="evidence" value="ECO:0007669"/>
    <property type="project" value="InterPro"/>
</dbReference>
<keyword evidence="7" id="KW-0496">Mitochondrion</keyword>
<evidence type="ECO:0008006" key="12">
    <source>
        <dbReference type="Google" id="ProtNLM"/>
    </source>
</evidence>
<keyword evidence="8" id="KW-0472">Membrane</keyword>
<dbReference type="EnsemblMetazoa" id="XM_022797430">
    <property type="protein sequence ID" value="XP_022653165"/>
    <property type="gene ID" value="LOC111246969"/>
</dbReference>
<dbReference type="KEGG" id="vde:111246969"/>
<keyword evidence="4" id="KW-0138">CF(0)</keyword>
<dbReference type="Pfam" id="PF04718">
    <property type="entry name" value="ATP-synt_G"/>
    <property type="match status" value="1"/>
</dbReference>
<evidence type="ECO:0000256" key="4">
    <source>
        <dbReference type="ARBA" id="ARBA00022547"/>
    </source>
</evidence>
<dbReference type="Proteomes" id="UP000594260">
    <property type="component" value="Unplaced"/>
</dbReference>
<keyword evidence="5" id="KW-0375">Hydrogen ion transport</keyword>
<dbReference type="InParanoid" id="A0A7M7JK45"/>
<comment type="similarity">
    <text evidence="2">Belongs to the ATPase g subunit family.</text>
</comment>
<evidence type="ECO:0000256" key="2">
    <source>
        <dbReference type="ARBA" id="ARBA00005699"/>
    </source>
</evidence>
<proteinExistence type="inferred from homology"/>
<evidence type="ECO:0000256" key="8">
    <source>
        <dbReference type="ARBA" id="ARBA00023136"/>
    </source>
</evidence>
<dbReference type="GeneID" id="111246969"/>
<keyword evidence="6" id="KW-0406">Ion transport</keyword>
<organism evidence="10 11">
    <name type="scientific">Varroa destructor</name>
    <name type="common">Honeybee mite</name>
    <dbReference type="NCBI Taxonomy" id="109461"/>
    <lineage>
        <taxon>Eukaryota</taxon>
        <taxon>Metazoa</taxon>
        <taxon>Ecdysozoa</taxon>
        <taxon>Arthropoda</taxon>
        <taxon>Chelicerata</taxon>
        <taxon>Arachnida</taxon>
        <taxon>Acari</taxon>
        <taxon>Parasitiformes</taxon>
        <taxon>Mesostigmata</taxon>
        <taxon>Gamasina</taxon>
        <taxon>Dermanyssoidea</taxon>
        <taxon>Varroidae</taxon>
        <taxon>Varroa</taxon>
    </lineage>
</organism>
<sequence length="90" mass="9781">MSVARAVSVLKPKIGTFLKYARVELVPPSPGELSQVFSGFGQLMRSARTGAWKNLTVREATINTIVGLDVVFCFFIGECVGKRSLVGYNV</sequence>
<evidence type="ECO:0000256" key="6">
    <source>
        <dbReference type="ARBA" id="ARBA00023065"/>
    </source>
</evidence>
<evidence type="ECO:0000256" key="3">
    <source>
        <dbReference type="ARBA" id="ARBA00022448"/>
    </source>
</evidence>
<evidence type="ECO:0000313" key="11">
    <source>
        <dbReference type="Proteomes" id="UP000594260"/>
    </source>
</evidence>
<keyword evidence="3" id="KW-0813">Transport</keyword>
<comment type="subcellular location">
    <subcellularLocation>
        <location evidence="1">Mitochondrion membrane</location>
    </subcellularLocation>
</comment>
<dbReference type="GO" id="GO:0031966">
    <property type="term" value="C:mitochondrial membrane"/>
    <property type="evidence" value="ECO:0007669"/>
    <property type="project" value="UniProtKB-SubCell"/>
</dbReference>
<dbReference type="OrthoDB" id="437at2759"/>
<dbReference type="RefSeq" id="XP_022653165.1">
    <property type="nucleotide sequence ID" value="XM_022797430.1"/>
</dbReference>
<dbReference type="FunCoup" id="A0A7M7JK45">
    <property type="interactions" value="336"/>
</dbReference>
<dbReference type="AlphaFoldDB" id="A0A7M7JK45"/>